<evidence type="ECO:0000313" key="3">
    <source>
        <dbReference type="WBParaSite" id="PSAMB.scaffold606size45983.g7505.t1"/>
    </source>
</evidence>
<evidence type="ECO:0000313" key="2">
    <source>
        <dbReference type="Proteomes" id="UP000887566"/>
    </source>
</evidence>
<dbReference type="Proteomes" id="UP000887566">
    <property type="component" value="Unplaced"/>
</dbReference>
<sequence length="140" mass="15001">MIRLGFPSGQQDAILVLSSLLSLQYICTTGYQTALNNWQCIGSTFGKTIYCTIDPNSNTCTQAVTELTCIAKYYDQQCNNDVGNMFCRASGNGAKIISEGICDSNAIDNACNKADSLNNNFLSIALALIIALAVTSLKHA</sequence>
<dbReference type="WBParaSite" id="PSAMB.scaffold606size45983.g7505.t1">
    <property type="protein sequence ID" value="PSAMB.scaffold606size45983.g7505.t1"/>
    <property type="gene ID" value="PSAMB.scaffold606size45983.g7505"/>
</dbReference>
<feature type="signal peptide" evidence="1">
    <location>
        <begin position="1"/>
        <end position="30"/>
    </location>
</feature>
<reference evidence="3" key="1">
    <citation type="submission" date="2022-11" db="UniProtKB">
        <authorList>
            <consortium name="WormBaseParasite"/>
        </authorList>
    </citation>
    <scope>IDENTIFICATION</scope>
</reference>
<name>A0A914X008_9BILA</name>
<keyword evidence="2" id="KW-1185">Reference proteome</keyword>
<evidence type="ECO:0000256" key="1">
    <source>
        <dbReference type="SAM" id="SignalP"/>
    </source>
</evidence>
<keyword evidence="1" id="KW-0732">Signal</keyword>
<feature type="chain" id="PRO_5037641027" evidence="1">
    <location>
        <begin position="31"/>
        <end position="140"/>
    </location>
</feature>
<accession>A0A914X008</accession>
<organism evidence="2 3">
    <name type="scientific">Plectus sambesii</name>
    <dbReference type="NCBI Taxonomy" id="2011161"/>
    <lineage>
        <taxon>Eukaryota</taxon>
        <taxon>Metazoa</taxon>
        <taxon>Ecdysozoa</taxon>
        <taxon>Nematoda</taxon>
        <taxon>Chromadorea</taxon>
        <taxon>Plectida</taxon>
        <taxon>Plectina</taxon>
        <taxon>Plectoidea</taxon>
        <taxon>Plectidae</taxon>
        <taxon>Plectus</taxon>
    </lineage>
</organism>
<dbReference type="AlphaFoldDB" id="A0A914X008"/>
<proteinExistence type="predicted"/>
<protein>
    <submittedName>
        <fullName evidence="3">Transmembrane protein</fullName>
    </submittedName>
</protein>